<dbReference type="VEuPathDB" id="TriTrypDB:LPMP_110120"/>
<dbReference type="AlphaFoldDB" id="A0A088RJZ2"/>
<keyword evidence="2" id="KW-1185">Reference proteome</keyword>
<dbReference type="eggNOG" id="ENOG502SB23">
    <property type="taxonomic scope" value="Eukaryota"/>
</dbReference>
<protein>
    <submittedName>
        <fullName evidence="1">Uncharacterized protein</fullName>
    </submittedName>
</protein>
<evidence type="ECO:0000313" key="2">
    <source>
        <dbReference type="Proteomes" id="UP000063063"/>
    </source>
</evidence>
<dbReference type="RefSeq" id="XP_010696861.1">
    <property type="nucleotide sequence ID" value="XM_010698559.1"/>
</dbReference>
<gene>
    <name evidence="1" type="ORF">LPMP_110120</name>
</gene>
<proteinExistence type="predicted"/>
<dbReference type="GeneID" id="22572877"/>
<dbReference type="VEuPathDB" id="TriTrypDB:LPAL13_190006900"/>
<dbReference type="Proteomes" id="UP000063063">
    <property type="component" value="Chromosome 11"/>
</dbReference>
<dbReference type="EMBL" id="CP009380">
    <property type="protein sequence ID" value="AIN96208.1"/>
    <property type="molecule type" value="Genomic_DNA"/>
</dbReference>
<organism evidence="1 2">
    <name type="scientific">Leishmania panamensis</name>
    <dbReference type="NCBI Taxonomy" id="5679"/>
    <lineage>
        <taxon>Eukaryota</taxon>
        <taxon>Discoba</taxon>
        <taxon>Euglenozoa</taxon>
        <taxon>Kinetoplastea</taxon>
        <taxon>Metakinetoplastina</taxon>
        <taxon>Trypanosomatida</taxon>
        <taxon>Trypanosomatidae</taxon>
        <taxon>Leishmaniinae</taxon>
        <taxon>Leishmania</taxon>
        <taxon>Leishmania guyanensis species complex</taxon>
    </lineage>
</organism>
<name>A0A088RJZ2_LEIPA</name>
<accession>A0A088RJZ2</accession>
<evidence type="ECO:0000313" key="1">
    <source>
        <dbReference type="EMBL" id="AIN96208.1"/>
    </source>
</evidence>
<reference evidence="1 2" key="1">
    <citation type="journal article" date="2015" name="Sci. Rep.">
        <title>The genome of Leishmania panamensis: insights into genomics of the L. (Viannia) subgenus.</title>
        <authorList>
            <person name="Llanes A."/>
            <person name="Restrepo C.M."/>
            <person name="Vecchio G.D."/>
            <person name="Anguizola F.J."/>
            <person name="Lleonart R."/>
        </authorList>
    </citation>
    <scope>NUCLEOTIDE SEQUENCE [LARGE SCALE GENOMIC DNA]</scope>
    <source>
        <strain evidence="1 2">MHOM/PA/94/PSC-1</strain>
    </source>
</reference>
<dbReference type="OrthoDB" id="269793at2759"/>
<sequence length="189" mass="22307">MLNDAYSGRREHYLDLFADEEAQRGQYKEKMRCFLTLEEVVERLREQPSIHEYITSIEEFEEPIGPLSVLNVFAKSRCFVILQTASYWWSLERRDDVIVVQRSQNFSSVHSRCKGAYRNYRWLIESAPSARRFMRCHSGPKLSEVFSAMLRDHVFDPKDCASSPWEFSDYVFHLCLYDGNSRLMYSEGS</sequence>
<dbReference type="KEGG" id="lpan:LPMP_110120"/>